<protein>
    <submittedName>
        <fullName evidence="1">Uncharacterized protein</fullName>
    </submittedName>
</protein>
<dbReference type="AlphaFoldDB" id="X1MT16"/>
<proteinExistence type="predicted"/>
<reference evidence="1" key="1">
    <citation type="journal article" date="2014" name="Front. Microbiol.">
        <title>High frequency of phylogenetically diverse reductive dehalogenase-homologous genes in deep subseafloor sedimentary metagenomes.</title>
        <authorList>
            <person name="Kawai M."/>
            <person name="Futagami T."/>
            <person name="Toyoda A."/>
            <person name="Takaki Y."/>
            <person name="Nishi S."/>
            <person name="Hori S."/>
            <person name="Arai W."/>
            <person name="Tsubouchi T."/>
            <person name="Morono Y."/>
            <person name="Uchiyama I."/>
            <person name="Ito T."/>
            <person name="Fujiyama A."/>
            <person name="Inagaki F."/>
            <person name="Takami H."/>
        </authorList>
    </citation>
    <scope>NUCLEOTIDE SEQUENCE</scope>
    <source>
        <strain evidence="1">Expedition CK06-06</strain>
    </source>
</reference>
<dbReference type="EMBL" id="BARV01032506">
    <property type="protein sequence ID" value="GAI34822.1"/>
    <property type="molecule type" value="Genomic_DNA"/>
</dbReference>
<sequence length="35" mass="4203">RDRVEVETLFGEKKVFHGKVRQVDFLNSRVQLEKD</sequence>
<name>X1MT16_9ZZZZ</name>
<accession>X1MT16</accession>
<organism evidence="1">
    <name type="scientific">marine sediment metagenome</name>
    <dbReference type="NCBI Taxonomy" id="412755"/>
    <lineage>
        <taxon>unclassified sequences</taxon>
        <taxon>metagenomes</taxon>
        <taxon>ecological metagenomes</taxon>
    </lineage>
</organism>
<comment type="caution">
    <text evidence="1">The sequence shown here is derived from an EMBL/GenBank/DDBJ whole genome shotgun (WGS) entry which is preliminary data.</text>
</comment>
<feature type="non-terminal residue" evidence="1">
    <location>
        <position position="1"/>
    </location>
</feature>
<gene>
    <name evidence="1" type="ORF">S06H3_51245</name>
</gene>
<evidence type="ECO:0000313" key="1">
    <source>
        <dbReference type="EMBL" id="GAI34822.1"/>
    </source>
</evidence>